<evidence type="ECO:0000313" key="3">
    <source>
        <dbReference type="Proteomes" id="UP000256645"/>
    </source>
</evidence>
<proteinExistence type="predicted"/>
<dbReference type="InterPro" id="IPR052895">
    <property type="entry name" value="HetReg/Transcr_Mod"/>
</dbReference>
<organism evidence="2 3">
    <name type="scientific">Coleophoma cylindrospora</name>
    <dbReference type="NCBI Taxonomy" id="1849047"/>
    <lineage>
        <taxon>Eukaryota</taxon>
        <taxon>Fungi</taxon>
        <taxon>Dikarya</taxon>
        <taxon>Ascomycota</taxon>
        <taxon>Pezizomycotina</taxon>
        <taxon>Leotiomycetes</taxon>
        <taxon>Helotiales</taxon>
        <taxon>Dermateaceae</taxon>
        <taxon>Coleophoma</taxon>
    </lineage>
</organism>
<dbReference type="STRING" id="1849047.A0A3D8S6D3"/>
<dbReference type="Proteomes" id="UP000256645">
    <property type="component" value="Unassembled WGS sequence"/>
</dbReference>
<dbReference type="PANTHER" id="PTHR24148">
    <property type="entry name" value="ANKYRIN REPEAT DOMAIN-CONTAINING PROTEIN 39 HOMOLOG-RELATED"/>
    <property type="match status" value="1"/>
</dbReference>
<dbReference type="PANTHER" id="PTHR24148:SF64">
    <property type="entry name" value="HETEROKARYON INCOMPATIBILITY DOMAIN-CONTAINING PROTEIN"/>
    <property type="match status" value="1"/>
</dbReference>
<dbReference type="InterPro" id="IPR010730">
    <property type="entry name" value="HET"/>
</dbReference>
<name>A0A3D8S6D3_9HELO</name>
<evidence type="ECO:0000313" key="2">
    <source>
        <dbReference type="EMBL" id="RDW81863.1"/>
    </source>
</evidence>
<dbReference type="OrthoDB" id="10490167at2759"/>
<accession>A0A3D8S6D3</accession>
<protein>
    <recommendedName>
        <fullName evidence="1">Heterokaryon incompatibility domain-containing protein</fullName>
    </recommendedName>
</protein>
<comment type="caution">
    <text evidence="2">The sequence shown here is derived from an EMBL/GenBank/DDBJ whole genome shotgun (WGS) entry which is preliminary data.</text>
</comment>
<dbReference type="Pfam" id="PF06985">
    <property type="entry name" value="HET"/>
    <property type="match status" value="1"/>
</dbReference>
<dbReference type="AlphaFoldDB" id="A0A3D8S6D3"/>
<keyword evidence="3" id="KW-1185">Reference proteome</keyword>
<evidence type="ECO:0000259" key="1">
    <source>
        <dbReference type="Pfam" id="PF06985"/>
    </source>
</evidence>
<dbReference type="EMBL" id="PDLM01000003">
    <property type="protein sequence ID" value="RDW81863.1"/>
    <property type="molecule type" value="Genomic_DNA"/>
</dbReference>
<feature type="domain" description="Heterokaryon incompatibility" evidence="1">
    <location>
        <begin position="284"/>
        <end position="453"/>
    </location>
</feature>
<gene>
    <name evidence="2" type="ORF">BP6252_02975</name>
</gene>
<reference evidence="2 3" key="1">
    <citation type="journal article" date="2018" name="IMA Fungus">
        <title>IMA Genome-F 9: Draft genome sequence of Annulohypoxylon stygium, Aspergillus mulundensis, Berkeleyomyces basicola (syn. Thielaviopsis basicola), Ceratocystis smalleyi, two Cercospora beticola strains, Coleophoma cylindrospora, Fusarium fracticaudum, Phialophora cf. hyalina, and Morchella septimelata.</title>
        <authorList>
            <person name="Wingfield B.D."/>
            <person name="Bills G.F."/>
            <person name="Dong Y."/>
            <person name="Huang W."/>
            <person name="Nel W.J."/>
            <person name="Swalarsk-Parry B.S."/>
            <person name="Vaghefi N."/>
            <person name="Wilken P.M."/>
            <person name="An Z."/>
            <person name="de Beer Z.W."/>
            <person name="De Vos L."/>
            <person name="Chen L."/>
            <person name="Duong T.A."/>
            <person name="Gao Y."/>
            <person name="Hammerbacher A."/>
            <person name="Kikkert J.R."/>
            <person name="Li Y."/>
            <person name="Li H."/>
            <person name="Li K."/>
            <person name="Li Q."/>
            <person name="Liu X."/>
            <person name="Ma X."/>
            <person name="Naidoo K."/>
            <person name="Pethybridge S.J."/>
            <person name="Sun J."/>
            <person name="Steenkamp E.T."/>
            <person name="van der Nest M.A."/>
            <person name="van Wyk S."/>
            <person name="Wingfield M.J."/>
            <person name="Xiong C."/>
            <person name="Yue Q."/>
            <person name="Zhang X."/>
        </authorList>
    </citation>
    <scope>NUCLEOTIDE SEQUENCE [LARGE SCALE GENOMIC DNA]</scope>
    <source>
        <strain evidence="2 3">BP6252</strain>
    </source>
</reference>
<sequence length="816" mass="92823">MFRIAPEEPFPRASFRTHETILSWAIENLDTVAWKSAPLWLCLDRYLVGTKQTDGVEGQGWARATNVWTHLEQIVQNTVNYSGFVATLSRVQFDSFRVLYHWWHACYQLEDHSNAAKSYIKKKVEGCNVFHPSVRDFCRVDHSLYQQWCFGLWEKEIFLHQELSDELLNAENSHSILVWKAIAGHARIARNLAIPFAAKQRIAYATLLKYQSLDWPRSSMSTRSESPIIPEGPMCFAFSAVGETCTWINDADVFQIYPRYIWDLENKRTIDTKLEHITFSEIEYTCVSHTWGRFRKPGPGAKIQNCLWAVPYNSQFDVENLPEVLHSVWKAGKLTTRYLWLDLLCIPQSDNFDRDIELAQVADDEIDRQAGIFRNATSCVCWLHDDAISSWKATQTAIRWCAVDWLRKTTIKGVYNIEELLRLLAAEAETPTELSLSSTPEKTWFSSLWTLQEACLWPSMIMLNYFWEPLLDDRGSYIMLDALLGISHTRGEFEFTETCDNSWIMNPLDEGFFKEVVAPQYGKESSRPLGPQQLYNLYHGQYGLGLITSPSPCGILAIGDRRYCETNMDRARAIQSVIGVNGWFKNTTKQEKDKLVLGLYSLPFVRAAVTKIGSRFYNSDSWATRGDYDPRQHTMEPGTMMCFTAPGGEARTSSLPDYLGDGGVDNDAVSSWHINPDASVTIHRAAILASHDGVAIYPDVRGQGVQFISWERLPVRVGAASMSLKIANNWGQSSLFPCDDIQTFFRKQPSGVLTYFVATRSEFLIIPSPDNGGCHHGIVLQGMSDKTLFKIGTYMISDTPLVDCFPPMQNVRFLVL</sequence>